<name>A0A068WDA3_ECHGR</name>
<evidence type="ECO:0000256" key="4">
    <source>
        <dbReference type="ARBA" id="ARBA00022776"/>
    </source>
</evidence>
<dbReference type="Proteomes" id="UP000492820">
    <property type="component" value="Unassembled WGS sequence"/>
</dbReference>
<gene>
    <name evidence="7" type="ORF">EgrG_000804300</name>
</gene>
<dbReference type="GO" id="GO:0007088">
    <property type="term" value="P:regulation of mitotic nuclear division"/>
    <property type="evidence" value="ECO:0007669"/>
    <property type="project" value="TreeGrafter"/>
</dbReference>
<sequence>MAEETSPRELATPSKSSNLPVLTTPTGGRLYNPFHEDYVAHLDEATVTPGLFVPPNRFASRSEAAKPIPFVWSPEIKGDHFPTEIDENPTYQLQMQQKLDADVEEAAQSKITKYFQSNIIAPSPDVSRKPFTGLLSGKPALPRTSSLKPIFTSGSGNGEQAGQRTVVVADVEVQTSMSVAPDTDLPSLLQKAIGLEEKENVVCGGEGSNLYQCGVIFSEASAERTEDSYLRYPSAICPSCLRGNLPSFRKRRSLFAESFDMDTVKDVAASPDDTRSIHDTQFVSAEDMEAMADDLGLPVNWASESISLSSRCQNKRSPKDVDRFNQSGNTNLTGLLEHAGIGSCRTPSCGPKKSHLFEPVSPLVGGRTSPEGRGLQRPLPLSFTMDDEDDKYDGGDGGDEESTRDSCKPLKRQCSDESRKRGMASPNLSPIYHPCGNSLMDQDDGNYVDVDALPGTVVDADDDNKGSESAP</sequence>
<feature type="region of interest" description="Disordered" evidence="6">
    <location>
        <begin position="360"/>
        <end position="471"/>
    </location>
</feature>
<reference evidence="9" key="3">
    <citation type="submission" date="2020-10" db="UniProtKB">
        <authorList>
            <consortium name="WormBaseParasite"/>
        </authorList>
    </citation>
    <scope>IDENTIFICATION</scope>
</reference>
<evidence type="ECO:0000313" key="8">
    <source>
        <dbReference type="Proteomes" id="UP000492820"/>
    </source>
</evidence>
<dbReference type="GO" id="GO:0019901">
    <property type="term" value="F:protein kinase binding"/>
    <property type="evidence" value="ECO:0007669"/>
    <property type="project" value="TreeGrafter"/>
</dbReference>
<reference evidence="7 8" key="1">
    <citation type="journal article" date="2013" name="Nature">
        <title>The genomes of four tapeworm species reveal adaptations to parasitism.</title>
        <authorList>
            <person name="Tsai I.J."/>
            <person name="Zarowiecki M."/>
            <person name="Holroyd N."/>
            <person name="Garciarrubio A."/>
            <person name="Sanchez-Flores A."/>
            <person name="Brooks K.L."/>
            <person name="Tracey A."/>
            <person name="Bobes R.J."/>
            <person name="Fragoso G."/>
            <person name="Sciutto E."/>
            <person name="Aslett M."/>
            <person name="Beasley H."/>
            <person name="Bennett H.M."/>
            <person name="Cai J."/>
            <person name="Camicia F."/>
            <person name="Clark R."/>
            <person name="Cucher M."/>
            <person name="De Silva N."/>
            <person name="Day T.A."/>
            <person name="Deplazes P."/>
            <person name="Estrada K."/>
            <person name="Fernandez C."/>
            <person name="Holland P.W."/>
            <person name="Hou J."/>
            <person name="Hu S."/>
            <person name="Huckvale T."/>
            <person name="Hung S.S."/>
            <person name="Kamenetzky L."/>
            <person name="Keane J.A."/>
            <person name="Kiss F."/>
            <person name="Koziol U."/>
            <person name="Lambert O."/>
            <person name="Liu K."/>
            <person name="Luo X."/>
            <person name="Luo Y."/>
            <person name="Macchiaroli N."/>
            <person name="Nichol S."/>
            <person name="Paps J."/>
            <person name="Parkinson J."/>
            <person name="Pouchkina-Stantcheva N."/>
            <person name="Riddiford N."/>
            <person name="Rosenzvit M."/>
            <person name="Salinas G."/>
            <person name="Wasmuth J.D."/>
            <person name="Zamanian M."/>
            <person name="Zheng Y."/>
            <person name="Cai X."/>
            <person name="Soberon X."/>
            <person name="Olson P.D."/>
            <person name="Laclette J.P."/>
            <person name="Brehm K."/>
            <person name="Berriman M."/>
            <person name="Garciarrubio A."/>
            <person name="Bobes R.J."/>
            <person name="Fragoso G."/>
            <person name="Sanchez-Flores A."/>
            <person name="Estrada K."/>
            <person name="Cevallos M.A."/>
            <person name="Morett E."/>
            <person name="Gonzalez V."/>
            <person name="Portillo T."/>
            <person name="Ochoa-Leyva A."/>
            <person name="Jose M.V."/>
            <person name="Sciutto E."/>
            <person name="Landa A."/>
            <person name="Jimenez L."/>
            <person name="Valdes V."/>
            <person name="Carrero J.C."/>
            <person name="Larralde C."/>
            <person name="Morales-Montor J."/>
            <person name="Limon-Lason J."/>
            <person name="Soberon X."/>
            <person name="Laclette J.P."/>
        </authorList>
    </citation>
    <scope>NUCLEOTIDE SEQUENCE [LARGE SCALE GENOMIC DNA]</scope>
</reference>
<dbReference type="OrthoDB" id="10020858at2759"/>
<keyword evidence="3" id="KW-0132">Cell division</keyword>
<reference evidence="7" key="2">
    <citation type="submission" date="2014-06" db="EMBL/GenBank/DDBJ databases">
        <authorList>
            <person name="Aslett M."/>
        </authorList>
    </citation>
    <scope>NUCLEOTIDE SEQUENCE</scope>
</reference>
<evidence type="ECO:0000256" key="2">
    <source>
        <dbReference type="ARBA" id="ARBA00020055"/>
    </source>
</evidence>
<feature type="compositionally biased region" description="Basic and acidic residues" evidence="6">
    <location>
        <begin position="401"/>
        <end position="420"/>
    </location>
</feature>
<dbReference type="AlphaFoldDB" id="A0A068WDA3"/>
<evidence type="ECO:0000256" key="1">
    <source>
        <dbReference type="ARBA" id="ARBA00010963"/>
    </source>
</evidence>
<evidence type="ECO:0000256" key="3">
    <source>
        <dbReference type="ARBA" id="ARBA00022618"/>
    </source>
</evidence>
<feature type="region of interest" description="Disordered" evidence="6">
    <location>
        <begin position="1"/>
        <end position="25"/>
    </location>
</feature>
<dbReference type="GO" id="GO:0051301">
    <property type="term" value="P:cell division"/>
    <property type="evidence" value="ECO:0007669"/>
    <property type="project" value="UniProtKB-KW"/>
</dbReference>
<evidence type="ECO:0000256" key="5">
    <source>
        <dbReference type="ARBA" id="ARBA00023306"/>
    </source>
</evidence>
<dbReference type="EMBL" id="LK028576">
    <property type="protein sequence ID" value="CDS15639.1"/>
    <property type="molecule type" value="Genomic_DNA"/>
</dbReference>
<dbReference type="GO" id="GO:0005737">
    <property type="term" value="C:cytoplasm"/>
    <property type="evidence" value="ECO:0007669"/>
    <property type="project" value="TreeGrafter"/>
</dbReference>
<dbReference type="PANTHER" id="PTHR14728">
    <property type="entry name" value="PROTEIN AURORA BOREALIS"/>
    <property type="match status" value="1"/>
</dbReference>
<organism evidence="7">
    <name type="scientific">Echinococcus granulosus</name>
    <name type="common">Hydatid tapeworm</name>
    <dbReference type="NCBI Taxonomy" id="6210"/>
    <lineage>
        <taxon>Eukaryota</taxon>
        <taxon>Metazoa</taxon>
        <taxon>Spiralia</taxon>
        <taxon>Lophotrochozoa</taxon>
        <taxon>Platyhelminthes</taxon>
        <taxon>Cestoda</taxon>
        <taxon>Eucestoda</taxon>
        <taxon>Cyclophyllidea</taxon>
        <taxon>Taeniidae</taxon>
        <taxon>Echinococcus</taxon>
        <taxon>Echinococcus granulosus group</taxon>
    </lineage>
</organism>
<dbReference type="WBParaSite" id="EgrG_000804300">
    <property type="protein sequence ID" value="EgrG_000804300"/>
    <property type="gene ID" value="EgrG_000804300"/>
</dbReference>
<evidence type="ECO:0000313" key="9">
    <source>
        <dbReference type="WBParaSite" id="EgrG_000804300"/>
    </source>
</evidence>
<dbReference type="PANTHER" id="PTHR14728:SF2">
    <property type="entry name" value="PROTEIN AURORA BOREALIS"/>
    <property type="match status" value="1"/>
</dbReference>
<evidence type="ECO:0000256" key="6">
    <source>
        <dbReference type="SAM" id="MobiDB-lite"/>
    </source>
</evidence>
<dbReference type="GO" id="GO:0005634">
    <property type="term" value="C:nucleus"/>
    <property type="evidence" value="ECO:0007669"/>
    <property type="project" value="TreeGrafter"/>
</dbReference>
<feature type="compositionally biased region" description="Polar residues" evidence="6">
    <location>
        <begin position="13"/>
        <end position="25"/>
    </location>
</feature>
<dbReference type="GO" id="GO:0060236">
    <property type="term" value="P:regulation of mitotic spindle organization"/>
    <property type="evidence" value="ECO:0007669"/>
    <property type="project" value="TreeGrafter"/>
</dbReference>
<evidence type="ECO:0000313" key="7">
    <source>
        <dbReference type="EMBL" id="CDS15639.1"/>
    </source>
</evidence>
<accession>A0A068WDA3</accession>
<proteinExistence type="inferred from homology"/>
<dbReference type="InterPro" id="IPR023252">
    <property type="entry name" value="Aurora_borealis_protein"/>
</dbReference>
<keyword evidence="4" id="KW-0498">Mitosis</keyword>
<comment type="similarity">
    <text evidence="1">Belongs to the BORA family.</text>
</comment>
<keyword evidence="5" id="KW-0131">Cell cycle</keyword>
<dbReference type="Pfam" id="PF15280">
    <property type="entry name" value="BORA_N"/>
    <property type="match status" value="1"/>
</dbReference>
<protein>
    <recommendedName>
        <fullName evidence="2">Protein aurora borealis</fullName>
    </recommendedName>
</protein>
<feature type="compositionally biased region" description="Acidic residues" evidence="6">
    <location>
        <begin position="385"/>
        <end position="400"/>
    </location>
</feature>